<name>A0A1A8VMM5_PLAOA</name>
<dbReference type="AlphaFoldDB" id="A0A1A8VMM5"/>
<evidence type="ECO:0000313" key="2">
    <source>
        <dbReference type="EMBL" id="SBS80539.1"/>
    </source>
</evidence>
<accession>A0A1A8VMM5</accession>
<gene>
    <name evidence="2" type="ORF">POVCU2_0005890</name>
</gene>
<reference evidence="3" key="1">
    <citation type="submission" date="2016-05" db="EMBL/GenBank/DDBJ databases">
        <authorList>
            <person name="Naeem Raeece"/>
        </authorList>
    </citation>
    <scope>NUCLEOTIDE SEQUENCE [LARGE SCALE GENOMIC DNA]</scope>
</reference>
<protein>
    <submittedName>
        <fullName evidence="2">Uncharacterized protein</fullName>
    </submittedName>
</protein>
<sequence length="80" mass="9052">MRTRKNQKQRDSTMEEVPGSAWKRLEAPGNMYGNQPGWVIRVCGSTMKSEYDNIPYSAHIATIVSYTNERISSTIKKIGS</sequence>
<evidence type="ECO:0000313" key="3">
    <source>
        <dbReference type="Proteomes" id="UP000078560"/>
    </source>
</evidence>
<dbReference type="EMBL" id="FLQU01000083">
    <property type="protein sequence ID" value="SBS80539.1"/>
    <property type="molecule type" value="Genomic_DNA"/>
</dbReference>
<proteinExistence type="predicted"/>
<organism evidence="2 3">
    <name type="scientific">Plasmodium ovale curtisi</name>
    <dbReference type="NCBI Taxonomy" id="864141"/>
    <lineage>
        <taxon>Eukaryota</taxon>
        <taxon>Sar</taxon>
        <taxon>Alveolata</taxon>
        <taxon>Apicomplexa</taxon>
        <taxon>Aconoidasida</taxon>
        <taxon>Haemosporida</taxon>
        <taxon>Plasmodiidae</taxon>
        <taxon>Plasmodium</taxon>
        <taxon>Plasmodium (Plasmodium)</taxon>
    </lineage>
</organism>
<feature type="region of interest" description="Disordered" evidence="1">
    <location>
        <begin position="1"/>
        <end position="20"/>
    </location>
</feature>
<evidence type="ECO:0000256" key="1">
    <source>
        <dbReference type="SAM" id="MobiDB-lite"/>
    </source>
</evidence>
<dbReference type="Proteomes" id="UP000078560">
    <property type="component" value="Unassembled WGS sequence"/>
</dbReference>